<dbReference type="InterPro" id="IPR002126">
    <property type="entry name" value="Cadherin-like_dom"/>
</dbReference>
<dbReference type="AlphaFoldDB" id="A0A419Q164"/>
<dbReference type="Proteomes" id="UP000286415">
    <property type="component" value="Unassembled WGS sequence"/>
</dbReference>
<organism evidence="1 2">
    <name type="scientific">Clonorchis sinensis</name>
    <name type="common">Chinese liver fluke</name>
    <dbReference type="NCBI Taxonomy" id="79923"/>
    <lineage>
        <taxon>Eukaryota</taxon>
        <taxon>Metazoa</taxon>
        <taxon>Spiralia</taxon>
        <taxon>Lophotrochozoa</taxon>
        <taxon>Platyhelminthes</taxon>
        <taxon>Trematoda</taxon>
        <taxon>Digenea</taxon>
        <taxon>Opisthorchiida</taxon>
        <taxon>Opisthorchiata</taxon>
        <taxon>Opisthorchiidae</taxon>
        <taxon>Clonorchis</taxon>
    </lineage>
</organism>
<dbReference type="STRING" id="79923.A0A419Q164"/>
<evidence type="ECO:0000313" key="1">
    <source>
        <dbReference type="EMBL" id="KAG5442330.1"/>
    </source>
</evidence>
<dbReference type="OrthoDB" id="10012272at2759"/>
<dbReference type="PROSITE" id="PS50268">
    <property type="entry name" value="CADHERIN_2"/>
    <property type="match status" value="1"/>
</dbReference>
<dbReference type="GO" id="GO:0007156">
    <property type="term" value="P:homophilic cell adhesion via plasma membrane adhesion molecules"/>
    <property type="evidence" value="ECO:0007669"/>
    <property type="project" value="InterPro"/>
</dbReference>
<dbReference type="SUPFAM" id="SSF49313">
    <property type="entry name" value="Cadherin-like"/>
    <property type="match status" value="1"/>
</dbReference>
<dbReference type="PANTHER" id="PTHR14139">
    <property type="entry name" value="CALSYNTENIN"/>
    <property type="match status" value="1"/>
</dbReference>
<comment type="caution">
    <text evidence="1">The sequence shown here is derived from an EMBL/GenBank/DDBJ whole genome shotgun (WGS) entry which is preliminary data.</text>
</comment>
<dbReference type="InParanoid" id="A0A419Q164"/>
<dbReference type="PANTHER" id="PTHR14139:SF2">
    <property type="entry name" value="CALSYNTENIN-1"/>
    <property type="match status" value="1"/>
</dbReference>
<name>A0A419Q164_CLOSI</name>
<dbReference type="InterPro" id="IPR013320">
    <property type="entry name" value="ConA-like_dom_sf"/>
</dbReference>
<dbReference type="FunCoup" id="A0A419Q164">
    <property type="interactions" value="137"/>
</dbReference>
<proteinExistence type="predicted"/>
<dbReference type="SUPFAM" id="SSF49899">
    <property type="entry name" value="Concanavalin A-like lectins/glucanases"/>
    <property type="match status" value="1"/>
</dbReference>
<reference evidence="1 2" key="2">
    <citation type="journal article" date="2021" name="Genomics">
        <title>High-quality reference genome for Clonorchis sinensis.</title>
        <authorList>
            <person name="Young N.D."/>
            <person name="Stroehlein A.J."/>
            <person name="Kinkar L."/>
            <person name="Wang T."/>
            <person name="Sohn W.M."/>
            <person name="Chang B.C.H."/>
            <person name="Kaur P."/>
            <person name="Weisz D."/>
            <person name="Dudchenko O."/>
            <person name="Aiden E.L."/>
            <person name="Korhonen P.K."/>
            <person name="Gasser R.B."/>
        </authorList>
    </citation>
    <scope>NUCLEOTIDE SEQUENCE [LARGE SCALE GENOMIC DNA]</scope>
    <source>
        <strain evidence="1">Cs-k2</strain>
    </source>
</reference>
<protein>
    <submittedName>
        <fullName evidence="1">Calsyntenin-2</fullName>
    </submittedName>
</protein>
<dbReference type="Gene3D" id="2.60.40.60">
    <property type="entry name" value="Cadherins"/>
    <property type="match status" value="1"/>
</dbReference>
<sequence length="1067" mass="119767">MWSSVLWWFSILGTVYSQLSWNFNSDNKTVFHAYILEKNLQVSTHPPLHVSLPNGVHLCRFVLLPTESNAVPPFITAEVTDGEKGYGRIVLNESALYVTRAHGDTTVHGGMFHLRIYAEDCGQPPRATPAWTLNVILVPTDLPVWSERHYTFFVPSTLPAGGIVGKVTGYAAFDFDVDPSDRLGDDTGMCAYAINHHLSDGKFDIDGHGVIRSRINFDPYRDVQYDLNVTGFDCHTPEQRRSTVSVTIVAQSDCRSSWKDLNNEFISPVLPSPQPIAPLAYLHSCETVSKDCKLVEAVLRVKLLWNERDPDGLQLDSLGPDSTCDLDPLSLRTIREFCGVSKQHLHELLPQEQIVSETINSGDIGYNVSTVVHHFNGSTQWTVTEGQLPQVEHRLDNVPFTLNFWMNHSAGPEAVDSPDELSGKEHIVCSTDGQDKNRHHFSVFLHNCKMTVLLRREPVDKQHHELFQLYPSQWRFKVDELCDSQWHHYSLVFQPPPEELVKGILKESIQWRADEQLKLYVDGDLIVDPELIQIVEDLPLRRLHESLDITRMSVGACWHSTLGRFVQHFSGQLAGLTLSRGIAEPDGVLQCIVNCNPRLHVMHPATGHLKLTDFPALRQSQLDNLIIEVNQVPELGETLRKTVFFTPRLWHRPAERPEPTGIHINTVIRYNGGCPNVSIPDHIMQIVRPKLSKSVIAKLVSTPLRENLSLHGDAISTKLSPDISHTLVLNALDHAQPIEVSPTDLWHGVSIFPSVGVWWKRIGLANVTWELDTNGVVSFCDVELCPSPSAGELESEEKLAINQPSGLHQEIFPSGLRLTGPAQVDNFVTALRHVQWFHPSPSSGLTSRCFQVYCVAQFESTDVTGSTNQLRIQSNTLTSRFIIRSPKGPAVPAPAAVQQHQASFHKPRTLRSLNTRELSKQPGSPNTWSYRQQLTYALIGCALAVLFVMAVLGTVTAIRFGGIRMRYPLPNGWKANKQHAFHMAIRQRQRAQPPPAIPQSSSLQIMVNPVSNPQEVEELERKFCYYDREVYADDTYDLENVTDINEDLSDFETPTDTLSIKPPTCIA</sequence>
<dbReference type="EMBL" id="NIRI02000076">
    <property type="protein sequence ID" value="KAG5442330.1"/>
    <property type="molecule type" value="Genomic_DNA"/>
</dbReference>
<dbReference type="GO" id="GO:0016020">
    <property type="term" value="C:membrane"/>
    <property type="evidence" value="ECO:0007669"/>
    <property type="project" value="InterPro"/>
</dbReference>
<dbReference type="GO" id="GO:0005509">
    <property type="term" value="F:calcium ion binding"/>
    <property type="evidence" value="ECO:0007669"/>
    <property type="project" value="UniProtKB-UniRule"/>
</dbReference>
<reference evidence="1 2" key="1">
    <citation type="journal article" date="2018" name="Biotechnol. Adv.">
        <title>Improved genomic resources and new bioinformatic workflow for the carcinogenic parasite Clonorchis sinensis: Biotechnological implications.</title>
        <authorList>
            <person name="Wang D."/>
            <person name="Korhonen P.K."/>
            <person name="Gasser R.B."/>
            <person name="Young N.D."/>
        </authorList>
    </citation>
    <scope>NUCLEOTIDE SEQUENCE [LARGE SCALE GENOMIC DNA]</scope>
    <source>
        <strain evidence="1">Cs-k2</strain>
    </source>
</reference>
<keyword evidence="2" id="KW-1185">Reference proteome</keyword>
<dbReference type="InterPro" id="IPR015919">
    <property type="entry name" value="Cadherin-like_sf"/>
</dbReference>
<accession>A0A419Q164</accession>
<gene>
    <name evidence="1" type="ORF">CSKR_109308</name>
</gene>
<evidence type="ECO:0000313" key="2">
    <source>
        <dbReference type="Proteomes" id="UP000286415"/>
    </source>
</evidence>